<evidence type="ECO:0000313" key="4">
    <source>
        <dbReference type="EMBL" id="TKC36980.1"/>
    </source>
</evidence>
<feature type="region of interest" description="Disordered" evidence="1">
    <location>
        <begin position="47"/>
        <end position="72"/>
    </location>
</feature>
<gene>
    <name evidence="4" type="ORF">EI555_001476</name>
</gene>
<feature type="transmembrane region" description="Helical" evidence="2">
    <location>
        <begin position="110"/>
        <end position="129"/>
    </location>
</feature>
<comment type="caution">
    <text evidence="4">The sequence shown here is derived from an EMBL/GenBank/DDBJ whole genome shotgun (WGS) entry which is preliminary data.</text>
</comment>
<dbReference type="InterPro" id="IPR027272">
    <property type="entry name" value="Piezo"/>
</dbReference>
<sequence>MVTHEMRALCGTPNHTGQSVVLVRGPAPLNGMVFSFEDDEQDIQVDGEAQEKKEEEEAKEEKQERKQEEEEEDEQDIMKVLGNLVVALFIKYWIYVCGGMFFFVSFEGKIVMYKIIYMVLFLFCVALYQVHYEWWRRILKYFWMSVVIYTMLVLIFIYTYQFENFPGLWQNMTGLKKEK</sequence>
<name>A0A4V5P6L0_MONMO</name>
<proteinExistence type="predicted"/>
<feature type="transmembrane region" description="Helical" evidence="2">
    <location>
        <begin position="141"/>
        <end position="160"/>
    </location>
</feature>
<dbReference type="PANTHER" id="PTHR47049">
    <property type="entry name" value="PIEZO-TYPE MECHANOSENSITIVE ION CHANNEL HOMOLOG"/>
    <property type="match status" value="1"/>
</dbReference>
<dbReference type="GO" id="GO:0008381">
    <property type="term" value="F:mechanosensitive monoatomic ion channel activity"/>
    <property type="evidence" value="ECO:0007669"/>
    <property type="project" value="InterPro"/>
</dbReference>
<feature type="domain" description="Piezo TM1-24" evidence="3">
    <location>
        <begin position="49"/>
        <end position="178"/>
    </location>
</feature>
<evidence type="ECO:0000259" key="3">
    <source>
        <dbReference type="Pfam" id="PF24871"/>
    </source>
</evidence>
<dbReference type="InterPro" id="IPR056769">
    <property type="entry name" value="Piezo_TM1-24"/>
</dbReference>
<dbReference type="EMBL" id="RWIC01001210">
    <property type="protein sequence ID" value="TKC36980.1"/>
    <property type="molecule type" value="Genomic_DNA"/>
</dbReference>
<evidence type="ECO:0000256" key="1">
    <source>
        <dbReference type="SAM" id="MobiDB-lite"/>
    </source>
</evidence>
<feature type="transmembrane region" description="Helical" evidence="2">
    <location>
        <begin position="84"/>
        <end position="104"/>
    </location>
</feature>
<keyword evidence="2" id="KW-1133">Transmembrane helix</keyword>
<dbReference type="Pfam" id="PF24871">
    <property type="entry name" value="Piezo_TM1-24"/>
    <property type="match status" value="1"/>
</dbReference>
<dbReference type="PANTHER" id="PTHR47049:SF6">
    <property type="entry name" value="PIEZO-TYPE MECHANOSENSITIVE ION CHANNEL COMPONENT"/>
    <property type="match status" value="1"/>
</dbReference>
<accession>A0A4V5P6L0</accession>
<dbReference type="AlphaFoldDB" id="A0A4V5P6L0"/>
<evidence type="ECO:0000313" key="5">
    <source>
        <dbReference type="Proteomes" id="UP000308365"/>
    </source>
</evidence>
<keyword evidence="2" id="KW-0472">Membrane</keyword>
<reference evidence="5" key="1">
    <citation type="journal article" date="2019" name="IScience">
        <title>Narwhal Genome Reveals Long-Term Low Genetic Diversity despite Current Large Abundance Size.</title>
        <authorList>
            <person name="Westbury M.V."/>
            <person name="Petersen B."/>
            <person name="Garde E."/>
            <person name="Heide-Jorgensen M.P."/>
            <person name="Lorenzen E.D."/>
        </authorList>
    </citation>
    <scope>NUCLEOTIDE SEQUENCE [LARGE SCALE GENOMIC DNA]</scope>
</reference>
<dbReference type="Proteomes" id="UP000308365">
    <property type="component" value="Unassembled WGS sequence"/>
</dbReference>
<protein>
    <recommendedName>
        <fullName evidence="3">Piezo TM1-24 domain-containing protein</fullName>
    </recommendedName>
</protein>
<keyword evidence="2" id="KW-0812">Transmembrane</keyword>
<feature type="compositionally biased region" description="Basic and acidic residues" evidence="1">
    <location>
        <begin position="49"/>
        <end position="68"/>
    </location>
</feature>
<organism evidence="4 5">
    <name type="scientific">Monodon monoceros</name>
    <name type="common">Narwhal</name>
    <name type="synonym">Ceratodon monodon</name>
    <dbReference type="NCBI Taxonomy" id="40151"/>
    <lineage>
        <taxon>Eukaryota</taxon>
        <taxon>Metazoa</taxon>
        <taxon>Chordata</taxon>
        <taxon>Craniata</taxon>
        <taxon>Vertebrata</taxon>
        <taxon>Euteleostomi</taxon>
        <taxon>Mammalia</taxon>
        <taxon>Eutheria</taxon>
        <taxon>Laurasiatheria</taxon>
        <taxon>Artiodactyla</taxon>
        <taxon>Whippomorpha</taxon>
        <taxon>Cetacea</taxon>
        <taxon>Odontoceti</taxon>
        <taxon>Monodontidae</taxon>
        <taxon>Monodon</taxon>
    </lineage>
</organism>
<evidence type="ECO:0000256" key="2">
    <source>
        <dbReference type="SAM" id="Phobius"/>
    </source>
</evidence>
<dbReference type="GO" id="GO:0016020">
    <property type="term" value="C:membrane"/>
    <property type="evidence" value="ECO:0007669"/>
    <property type="project" value="InterPro"/>
</dbReference>